<reference evidence="1 2" key="1">
    <citation type="submission" date="2019-03" db="EMBL/GenBank/DDBJ databases">
        <title>Genomic Encyclopedia of Type Strains, Phase IV (KMG-IV): sequencing the most valuable type-strain genomes for metagenomic binning, comparative biology and taxonomic classification.</title>
        <authorList>
            <person name="Goeker M."/>
        </authorList>
    </citation>
    <scope>NUCLEOTIDE SEQUENCE [LARGE SCALE GENOMIC DNA]</scope>
    <source>
        <strain evidence="1 2">DSM 22362</strain>
    </source>
</reference>
<keyword evidence="2" id="KW-1185">Reference proteome</keyword>
<name>A0A4R3W2E1_9SPHI</name>
<dbReference type="Pfam" id="PF14595">
    <property type="entry name" value="Thioredoxin_9"/>
    <property type="match status" value="1"/>
</dbReference>
<comment type="caution">
    <text evidence="1">The sequence shown here is derived from an EMBL/GenBank/DDBJ whole genome shotgun (WGS) entry which is preliminary data.</text>
</comment>
<evidence type="ECO:0000313" key="2">
    <source>
        <dbReference type="Proteomes" id="UP000295197"/>
    </source>
</evidence>
<evidence type="ECO:0000313" key="1">
    <source>
        <dbReference type="EMBL" id="TCV20826.1"/>
    </source>
</evidence>
<dbReference type="EMBL" id="SMBZ01000001">
    <property type="protein sequence ID" value="TCV20826.1"/>
    <property type="molecule type" value="Genomic_DNA"/>
</dbReference>
<sequence>MNFDDYLKYFEQVLLDPASYPTYTNEEYYNYTKLNWSRTNRWLKKFEPSPAVRELMASITTPQKWIIITEPWCGDAAHSVPQLYNIVKDHPFITLDIQLRDEAPFLIDNYLTNGGKSIPKLIIRDANDLDIAVWGPRPALLQEVFLHLKEQGLNMNEIKEVVQKWYNEDKGVEIQKDILNLLA</sequence>
<organism evidence="1 2">
    <name type="scientific">Sphingobacterium alimentarium</name>
    <dbReference type="NCBI Taxonomy" id="797292"/>
    <lineage>
        <taxon>Bacteria</taxon>
        <taxon>Pseudomonadati</taxon>
        <taxon>Bacteroidota</taxon>
        <taxon>Sphingobacteriia</taxon>
        <taxon>Sphingobacteriales</taxon>
        <taxon>Sphingobacteriaceae</taxon>
        <taxon>Sphingobacterium</taxon>
    </lineage>
</organism>
<accession>A0A4R3W2E1</accession>
<gene>
    <name evidence="1" type="ORF">EDC17_1001169</name>
</gene>
<dbReference type="AlphaFoldDB" id="A0A4R3W2E1"/>
<dbReference type="Gene3D" id="3.40.30.10">
    <property type="entry name" value="Glutaredoxin"/>
    <property type="match status" value="1"/>
</dbReference>
<dbReference type="RefSeq" id="WP_132775969.1">
    <property type="nucleotide sequence ID" value="NZ_SMBZ01000001.1"/>
</dbReference>
<dbReference type="OrthoDB" id="6120799at2"/>
<protein>
    <submittedName>
        <fullName evidence="1">Thioredoxin-like protein</fullName>
    </submittedName>
</protein>
<dbReference type="Proteomes" id="UP000295197">
    <property type="component" value="Unassembled WGS sequence"/>
</dbReference>
<proteinExistence type="predicted"/>